<keyword evidence="10" id="KW-1185">Reference proteome</keyword>
<dbReference type="InterPro" id="IPR015295">
    <property type="entry name" value="CBM27"/>
</dbReference>
<dbReference type="InterPro" id="IPR001119">
    <property type="entry name" value="SLH_dom"/>
</dbReference>
<evidence type="ECO:0000256" key="1">
    <source>
        <dbReference type="ARBA" id="ARBA00007754"/>
    </source>
</evidence>
<organism evidence="9 10">
    <name type="scientific">Paenibacillus spiritus</name>
    <dbReference type="NCBI Taxonomy" id="2496557"/>
    <lineage>
        <taxon>Bacteria</taxon>
        <taxon>Bacillati</taxon>
        <taxon>Bacillota</taxon>
        <taxon>Bacilli</taxon>
        <taxon>Bacillales</taxon>
        <taxon>Paenibacillaceae</taxon>
        <taxon>Paenibacillus</taxon>
    </lineage>
</organism>
<evidence type="ECO:0000313" key="9">
    <source>
        <dbReference type="EMBL" id="KAA9005372.1"/>
    </source>
</evidence>
<dbReference type="Gene3D" id="2.60.120.430">
    <property type="entry name" value="Galactose-binding lectin"/>
    <property type="match status" value="1"/>
</dbReference>
<dbReference type="Proteomes" id="UP000367750">
    <property type="component" value="Unassembled WGS sequence"/>
</dbReference>
<evidence type="ECO:0000313" key="10">
    <source>
        <dbReference type="Proteomes" id="UP000367750"/>
    </source>
</evidence>
<feature type="domain" description="GH26" evidence="8">
    <location>
        <begin position="439"/>
        <end position="786"/>
    </location>
</feature>
<keyword evidence="2 4" id="KW-0378">Hydrolase</keyword>
<evidence type="ECO:0000259" key="7">
    <source>
        <dbReference type="PROSITE" id="PS51272"/>
    </source>
</evidence>
<dbReference type="Pfam" id="PF03425">
    <property type="entry name" value="CBM_11"/>
    <property type="match status" value="1"/>
</dbReference>
<keyword evidence="6" id="KW-0732">Signal</keyword>
<feature type="active site" description="Proton donor" evidence="4">
    <location>
        <position position="598"/>
    </location>
</feature>
<evidence type="ECO:0000256" key="6">
    <source>
        <dbReference type="SAM" id="SignalP"/>
    </source>
</evidence>
<dbReference type="GO" id="GO:0016985">
    <property type="term" value="F:mannan endo-1,4-beta-mannosidase activity"/>
    <property type="evidence" value="ECO:0007669"/>
    <property type="project" value="InterPro"/>
</dbReference>
<dbReference type="EMBL" id="VYKK01000008">
    <property type="protein sequence ID" value="KAA9005372.1"/>
    <property type="molecule type" value="Genomic_DNA"/>
</dbReference>
<dbReference type="Pfam" id="PF00395">
    <property type="entry name" value="SLH"/>
    <property type="match status" value="3"/>
</dbReference>
<dbReference type="Pfam" id="PF21253">
    <property type="entry name" value="Mann_GBD_bact"/>
    <property type="match status" value="1"/>
</dbReference>
<feature type="signal peptide" evidence="6">
    <location>
        <begin position="1"/>
        <end position="26"/>
    </location>
</feature>
<feature type="domain" description="SLH" evidence="7">
    <location>
        <begin position="40"/>
        <end position="103"/>
    </location>
</feature>
<dbReference type="OrthoDB" id="185675at2"/>
<dbReference type="PROSITE" id="PS51764">
    <property type="entry name" value="GH26"/>
    <property type="match status" value="1"/>
</dbReference>
<dbReference type="InterPro" id="IPR049475">
    <property type="entry name" value="Mann_GBD_bact"/>
</dbReference>
<dbReference type="SUPFAM" id="SSF49785">
    <property type="entry name" value="Galactose-binding domain-like"/>
    <property type="match status" value="3"/>
</dbReference>
<dbReference type="PANTHER" id="PTHR40079">
    <property type="entry name" value="MANNAN ENDO-1,4-BETA-MANNOSIDASE E-RELATED"/>
    <property type="match status" value="1"/>
</dbReference>
<protein>
    <submittedName>
        <fullName evidence="9">Beta-mannosidase</fullName>
    </submittedName>
</protein>
<dbReference type="PRINTS" id="PR00739">
    <property type="entry name" value="GLHYDRLASE26"/>
</dbReference>
<feature type="chain" id="PRO_5023822650" evidence="6">
    <location>
        <begin position="27"/>
        <end position="1424"/>
    </location>
</feature>
<dbReference type="InterPro" id="IPR022790">
    <property type="entry name" value="GH26_dom"/>
</dbReference>
<evidence type="ECO:0000256" key="4">
    <source>
        <dbReference type="PROSITE-ProRule" id="PRU01100"/>
    </source>
</evidence>
<dbReference type="Gene3D" id="2.60.120.260">
    <property type="entry name" value="Galactose-binding domain-like"/>
    <property type="match status" value="2"/>
</dbReference>
<dbReference type="InterPro" id="IPR008979">
    <property type="entry name" value="Galactose-bd-like_sf"/>
</dbReference>
<dbReference type="GO" id="GO:0008810">
    <property type="term" value="F:cellulase activity"/>
    <property type="evidence" value="ECO:0007669"/>
    <property type="project" value="InterPro"/>
</dbReference>
<sequence length="1424" mass="151095">MNNLRKAVAASLTALMLTTASAPAFALQATGGNSSQASARAAVAASDLTGHWAASSIAKWKDRGVIGGYEDGSFKPDRSITRAEFVSVLNKLFGYSAAGSGNFSDVPAGVWYEKELAAAKAAGYYEGFPGNQAKPAEAITRQDAATLLARIFEMENPAGAASVSYKDASQISAYAQAAVGSLKNVTTGYEDGTFRPLGKITRAETLALLDRLAGSYYAKSGEYSDGTLAGNAVVSKPDVTLKNMTINGNLYLAAGIGDGNTKLEGVTVKGTVFVSGGGEHTVTLDHSTLNKVQVDRKEGSVRVLATGSTRIETLTADSASKLELEAGASIGSVVLNQPVAVTLAAGAKITTLTVAAAAGQSVISGSGDIGSLVVQAASVTVNGKTVSTGTAAVTGGQAASPSPSASPAPTVAPSAGGSGSTPTPGASVTVDLADKEATSQTRSLFAYLQDIRGKHILFGHQHATDEALSKPVNGMTSDTYAAVGDNPALFGWDTLSLEGFEKPGSREYTPQQNRDNLIQSMKAAYASGGVLTLSSHMPNFVTGGDFYDTNGNVVSHILPGGDKHDQYNAFLDQIADFANHLKDDSGNAIPVIFRPFHEQNGNWFWWGAAFTTKEQYKEIYRYTVEYLRDTKGVHNFLYAFSPGSPFNGLDETFLKTYPGDDYVDILGFDSYYNGSSAGWYDSIVDDAKLISKIADSKGKVAAFTEFGYSGMKRTGNADKEFYTTLIEKLQADPDAKRMAFMLTWANFGYNSIYVPYRDSALYPGENQELLPDFTAFYKDDYTYFTRDLSGVYQRQVTTEEEQPFMHIASPIDRQTIESPTTVIRARVLNEQPTKVVFLLKGSETEHPMTLDAQGFYSASWQPGAELNGSETDLTVKAYAADGSVQSQTIKLYFGIPEITMKTYTFDTDISGVKSDGTWQGSGPMSAEFEHATVNQDGKLGINVTSLVYTENNDDTWQEIKIGLTDLESVPLNKVGRVSFEALIPLAAGHKDPEASIRAIAVLPPSDNKFYSADQPKLKDLPKVTVGSDTYALYQASVDLNDLDLSKSATGLMVALVGSGLDYTGPLYVDNLKLSNVYAKTSGDPARVDDFEGYKNSNDLLQSAYSAKGDTNSITLDSSHKIEGSNGLKLGYTLAGEGYTGIVKSLGSVDWSSTGRLKLWLTPDGSGNKLVVQVKANGATFEAYPSLQGTTPGWVEIPFKDFVTASWDTGNAGKKLDTINAKKVSEFAIYVNAPAGSSYSKTNPFKSTLYIDDIRVVAGEAGDIPVGVVQDGMAPGTLFDFEKDAGSWKVGENHLQAKAPAVTGDVSSGGSKALAVEFTPAAASDKSYFLAGSEVKMNWNGSKTLTAKVKLSSGTAKASLYIKTGNWVYTAGDAATVDANGFATLTLNLPGVSNLDTVLELGVKVETTAAGESAILYLDDVTLSR</sequence>
<dbReference type="InterPro" id="IPR017853">
    <property type="entry name" value="GH"/>
</dbReference>
<evidence type="ECO:0000256" key="3">
    <source>
        <dbReference type="ARBA" id="ARBA00023295"/>
    </source>
</evidence>
<comment type="caution">
    <text evidence="9">The sequence shown here is derived from an EMBL/GenBank/DDBJ whole genome shotgun (WGS) entry which is preliminary data.</text>
</comment>
<proteinExistence type="inferred from homology"/>
<dbReference type="RefSeq" id="WP_150457685.1">
    <property type="nucleotide sequence ID" value="NZ_VYKK01000008.1"/>
</dbReference>
<dbReference type="Gene3D" id="3.20.20.80">
    <property type="entry name" value="Glycosidases"/>
    <property type="match status" value="1"/>
</dbReference>
<dbReference type="InterPro" id="IPR013783">
    <property type="entry name" value="Ig-like_fold"/>
</dbReference>
<keyword evidence="3 4" id="KW-0326">Glycosidase</keyword>
<feature type="domain" description="SLH" evidence="7">
    <location>
        <begin position="104"/>
        <end position="162"/>
    </location>
</feature>
<feature type="domain" description="SLH" evidence="7">
    <location>
        <begin position="163"/>
        <end position="223"/>
    </location>
</feature>
<dbReference type="PANTHER" id="PTHR40079:SF4">
    <property type="entry name" value="GH26 DOMAIN-CONTAINING PROTEIN-RELATED"/>
    <property type="match status" value="1"/>
</dbReference>
<evidence type="ECO:0000256" key="2">
    <source>
        <dbReference type="ARBA" id="ARBA00022801"/>
    </source>
</evidence>
<dbReference type="PROSITE" id="PS51272">
    <property type="entry name" value="SLH"/>
    <property type="match status" value="3"/>
</dbReference>
<feature type="region of interest" description="Disordered" evidence="5">
    <location>
        <begin position="394"/>
        <end position="427"/>
    </location>
</feature>
<dbReference type="Pfam" id="PF09212">
    <property type="entry name" value="CBM27"/>
    <property type="match status" value="1"/>
</dbReference>
<dbReference type="Gene3D" id="2.60.40.10">
    <property type="entry name" value="Immunoglobulins"/>
    <property type="match status" value="1"/>
</dbReference>
<comment type="similarity">
    <text evidence="1 4">Belongs to the glycosyl hydrolase 26 family.</text>
</comment>
<gene>
    <name evidence="9" type="ORF">F4V43_07830</name>
</gene>
<name>A0A5J5GC43_9BACL</name>
<evidence type="ECO:0000256" key="5">
    <source>
        <dbReference type="SAM" id="MobiDB-lite"/>
    </source>
</evidence>
<dbReference type="GO" id="GO:0030245">
    <property type="term" value="P:cellulose catabolic process"/>
    <property type="evidence" value="ECO:0007669"/>
    <property type="project" value="InterPro"/>
</dbReference>
<evidence type="ECO:0000259" key="8">
    <source>
        <dbReference type="PROSITE" id="PS51764"/>
    </source>
</evidence>
<reference evidence="9 10" key="1">
    <citation type="submission" date="2019-09" db="EMBL/GenBank/DDBJ databases">
        <title>Bacillus ochoae sp. nov., Paenibacillus whitsoniae sp. nov., Paenibacillus spiritus sp. nov. Isolated from the Mars Exploration Rover during spacecraft assembly.</title>
        <authorList>
            <person name="Seuylemezian A."/>
            <person name="Vaishampayan P."/>
        </authorList>
    </citation>
    <scope>NUCLEOTIDE SEQUENCE [LARGE SCALE GENOMIC DNA]</scope>
    <source>
        <strain evidence="9 10">MER_111</strain>
    </source>
</reference>
<dbReference type="SUPFAM" id="SSF51445">
    <property type="entry name" value="(Trans)glycosidases"/>
    <property type="match status" value="1"/>
</dbReference>
<dbReference type="GO" id="GO:0006080">
    <property type="term" value="P:substituted mannan metabolic process"/>
    <property type="evidence" value="ECO:0007669"/>
    <property type="project" value="InterPro"/>
</dbReference>
<dbReference type="InterPro" id="IPR005087">
    <property type="entry name" value="CBM11"/>
</dbReference>
<accession>A0A5J5GC43</accession>
<dbReference type="Pfam" id="PF02156">
    <property type="entry name" value="Glyco_hydro_26"/>
    <property type="match status" value="1"/>
</dbReference>
<dbReference type="InterPro" id="IPR000805">
    <property type="entry name" value="Glyco_hydro_26"/>
</dbReference>
<feature type="active site" description="Nucleophile" evidence="4">
    <location>
        <position position="705"/>
    </location>
</feature>